<accession>A0A1Y1K197</accession>
<dbReference type="EMBL" id="VVIM01000008">
    <property type="protein sequence ID" value="KAB0794700.1"/>
    <property type="molecule type" value="Genomic_DNA"/>
</dbReference>
<proteinExistence type="predicted"/>
<evidence type="ECO:0000313" key="2">
    <source>
        <dbReference type="EMBL" id="KAB0794700.1"/>
    </source>
</evidence>
<dbReference type="CDD" id="cd16021">
    <property type="entry name" value="ALP_like"/>
    <property type="match status" value="1"/>
</dbReference>
<protein>
    <submittedName>
        <fullName evidence="1">Uncharacterized protein</fullName>
    </submittedName>
</protein>
<dbReference type="SUPFAM" id="SSF53649">
    <property type="entry name" value="Alkaline phosphatase-like"/>
    <property type="match status" value="1"/>
</dbReference>
<dbReference type="EMBL" id="GEZM01097357">
    <property type="protein sequence ID" value="JAV54258.1"/>
    <property type="molecule type" value="Transcribed_RNA"/>
</dbReference>
<dbReference type="Proteomes" id="UP000327044">
    <property type="component" value="Unassembled WGS sequence"/>
</dbReference>
<dbReference type="InterPro" id="IPR004245">
    <property type="entry name" value="DUF229"/>
</dbReference>
<dbReference type="PANTHER" id="PTHR10974:SF1">
    <property type="entry name" value="FI08016P-RELATED"/>
    <property type="match status" value="1"/>
</dbReference>
<gene>
    <name evidence="2" type="ORF">PPYR_11539</name>
</gene>
<dbReference type="PANTHER" id="PTHR10974">
    <property type="entry name" value="FI08016P-RELATED"/>
    <property type="match status" value="1"/>
</dbReference>
<evidence type="ECO:0000313" key="1">
    <source>
        <dbReference type="EMBL" id="JAV54258.1"/>
    </source>
</evidence>
<organism evidence="1">
    <name type="scientific">Photinus pyralis</name>
    <name type="common">Common eastern firefly</name>
    <name type="synonym">Lampyris pyralis</name>
    <dbReference type="NCBI Taxonomy" id="7054"/>
    <lineage>
        <taxon>Eukaryota</taxon>
        <taxon>Metazoa</taxon>
        <taxon>Ecdysozoa</taxon>
        <taxon>Arthropoda</taxon>
        <taxon>Hexapoda</taxon>
        <taxon>Insecta</taxon>
        <taxon>Pterygota</taxon>
        <taxon>Neoptera</taxon>
        <taxon>Endopterygota</taxon>
        <taxon>Coleoptera</taxon>
        <taxon>Polyphaga</taxon>
        <taxon>Elateriformia</taxon>
        <taxon>Elateroidea</taxon>
        <taxon>Lampyridae</taxon>
        <taxon>Lampyrinae</taxon>
        <taxon>Photinus</taxon>
    </lineage>
</organism>
<dbReference type="InParanoid" id="A0A1Y1K197"/>
<reference evidence="2" key="3">
    <citation type="submission" date="2019-08" db="EMBL/GenBank/DDBJ databases">
        <authorList>
            <consortium name="Photinus pyralis genome working group"/>
            <person name="Fallon T.R."/>
            <person name="Sander Lower S.E."/>
            <person name="Weng J.-K."/>
        </authorList>
    </citation>
    <scope>NUCLEOTIDE SEQUENCE</scope>
    <source>
        <strain evidence="2">1611_PpyrPB1</strain>
        <tissue evidence="2">Whole body</tissue>
    </source>
</reference>
<sequence length="676" mass="77748">MVPKNPPVFLKIINQVYSYKLPLTKQMDGGNSGWRPPSVIFVPLLLCGGFIFYIDVFHLKTFSVNASFKLSAPRFIGYSKTNDLRGFLVKTEACRIPDMDPFDSSVKRYISKPKQFVCNKNKPPLMEANLTYVYMLNDSLSSYLVKDLSALKCCYSPFYRVEPSSTQGDTKISYNKCVQFNQSAKVEDDFIRVACTYEKKEIYKDFFSFVPIKPRITKFSTEPKKLNVLIIGLDAVSRLNFHRQMPNTVKTLKNMGAVELLGYNKVGDNTFPNLVPVLTGLHESELKKDCWPKKTDKFDKCNFIWKNYSASGYATAFGEDATWMGIFNYVKRGFKQQPTDYFWGPFDYASEKQIGNAHDMNVNQCIGSRAVYKVLLDYIMKFVNTMTQRQIPYFGFFWGASLSHDYLNKPHLGDDSYTDFFNQLEQSDFLKNTVLIFMSDHGIRWGDIRSTYQGRMEERLPFLFIVLPKDYRDNFPQTVANMNRNVNRLTTPFDLHETLKDLLNPYSLQNVFINERIGKRSGKERSYSLFEPIPTNRTCEKAGISSHWCTCQASASISKNDSVVIDATKFVVNYLNNQLKGYAECANLTLAEIYDARIHAVKDNLKGNTYSEDYTVVFRTVPGDGKFEATIRRYVSKKGKKTHFDVMGTVSRINLYGSQSLCMTDFHLKLYCYCIT</sequence>
<reference evidence="1" key="1">
    <citation type="journal article" date="2016" name="Sci. Rep.">
        <title>Molecular characterization of firefly nuptial gifts: a multi-omics approach sheds light on postcopulatory sexual selection.</title>
        <authorList>
            <person name="Al-Wathiqui N."/>
            <person name="Fallon T.R."/>
            <person name="South A."/>
            <person name="Weng J.K."/>
            <person name="Lewis S.M."/>
        </authorList>
    </citation>
    <scope>NUCLEOTIDE SEQUENCE</scope>
</reference>
<dbReference type="FunCoup" id="A0A1Y1K197">
    <property type="interactions" value="7"/>
</dbReference>
<dbReference type="AlphaFoldDB" id="A0A1Y1K197"/>
<dbReference type="FunFam" id="3.40.720.10:FF:000017">
    <property type="entry name" value="Predicted protein"/>
    <property type="match status" value="1"/>
</dbReference>
<dbReference type="Pfam" id="PF02995">
    <property type="entry name" value="DUF229"/>
    <property type="match status" value="1"/>
</dbReference>
<dbReference type="OrthoDB" id="413313at2759"/>
<keyword evidence="3" id="KW-1185">Reference proteome</keyword>
<dbReference type="GO" id="GO:0005615">
    <property type="term" value="C:extracellular space"/>
    <property type="evidence" value="ECO:0007669"/>
    <property type="project" value="TreeGrafter"/>
</dbReference>
<dbReference type="Gene3D" id="3.40.720.10">
    <property type="entry name" value="Alkaline Phosphatase, subunit A"/>
    <property type="match status" value="1"/>
</dbReference>
<dbReference type="InterPro" id="IPR017850">
    <property type="entry name" value="Alkaline_phosphatase_core_sf"/>
</dbReference>
<reference evidence="2 3" key="2">
    <citation type="journal article" date="2018" name="Elife">
        <title>Firefly genomes illuminate parallel origins of bioluminescence in beetles.</title>
        <authorList>
            <person name="Fallon T.R."/>
            <person name="Lower S.E."/>
            <person name="Chang C.H."/>
            <person name="Bessho-Uehara M."/>
            <person name="Martin G.J."/>
            <person name="Bewick A.J."/>
            <person name="Behringer M."/>
            <person name="Debat H.J."/>
            <person name="Wong I."/>
            <person name="Day J.C."/>
            <person name="Suvorov A."/>
            <person name="Silva C.J."/>
            <person name="Stanger-Hall K.F."/>
            <person name="Hall D.W."/>
            <person name="Schmitz R.J."/>
            <person name="Nelson D.R."/>
            <person name="Lewis S.M."/>
            <person name="Shigenobu S."/>
            <person name="Bybee S.M."/>
            <person name="Larracuente A.M."/>
            <person name="Oba Y."/>
            <person name="Weng J.K."/>
        </authorList>
    </citation>
    <scope>NUCLEOTIDE SEQUENCE [LARGE SCALE GENOMIC DNA]</scope>
    <source>
        <strain evidence="2">1611_PpyrPB1</strain>
        <tissue evidence="2">Whole body</tissue>
    </source>
</reference>
<evidence type="ECO:0000313" key="3">
    <source>
        <dbReference type="Proteomes" id="UP000327044"/>
    </source>
</evidence>
<name>A0A1Y1K197_PHOPY</name>